<accession>A0A8B9SIS5</accession>
<dbReference type="Ensembl" id="ENSAPLT00020006775.1">
    <property type="protein sequence ID" value="ENSAPLP00020006307.1"/>
    <property type="gene ID" value="ENSAPLG00020004608.1"/>
</dbReference>
<sequence>PSRTFWIILAVALFLAVVGISAGGILGFCPSSAQGGMPTAGLSRERAACSNRACFISQGYVCYRPAEQHACYLRRMEPGDRESTRGTLSTAELRVSDGHGRGVPGGKGGAAVQALCEQTPIFWVRRAGGSIPHLPSALAHLAGPGKQRLIYLCIDICFPSNICVSICFYYLPE</sequence>
<keyword evidence="1" id="KW-1015">Disulfide bond</keyword>
<evidence type="ECO:0000256" key="2">
    <source>
        <dbReference type="SAM" id="Phobius"/>
    </source>
</evidence>
<reference evidence="4" key="2">
    <citation type="submission" date="2025-08" db="UniProtKB">
        <authorList>
            <consortium name="Ensembl"/>
        </authorList>
    </citation>
    <scope>IDENTIFICATION</scope>
</reference>
<reference evidence="4" key="1">
    <citation type="submission" date="2019-08" db="EMBL/GenBank/DDBJ databases">
        <title>Three high-quality genomes provides insights into domestication of ducks.</title>
        <authorList>
            <person name="Hou Z.C."/>
            <person name="Zhu F."/>
            <person name="Yin Z.T."/>
            <person name="Zhang F."/>
        </authorList>
    </citation>
    <scope>NUCLEOTIDE SEQUENCE [LARGE SCALE GENOMIC DNA]</scope>
</reference>
<dbReference type="SMART" id="SM01039">
    <property type="entry name" value="BRICHOS"/>
    <property type="match status" value="1"/>
</dbReference>
<keyword evidence="2" id="KW-0812">Transmembrane</keyword>
<keyword evidence="2" id="KW-1133">Transmembrane helix</keyword>
<dbReference type="Proteomes" id="UP000694400">
    <property type="component" value="Chromosome 15"/>
</dbReference>
<evidence type="ECO:0000313" key="5">
    <source>
        <dbReference type="Proteomes" id="UP000694400"/>
    </source>
</evidence>
<organism evidence="4 5">
    <name type="scientific">Anas platyrhynchos</name>
    <name type="common">Mallard</name>
    <name type="synonym">Anas boschas</name>
    <dbReference type="NCBI Taxonomy" id="8839"/>
    <lineage>
        <taxon>Eukaryota</taxon>
        <taxon>Metazoa</taxon>
        <taxon>Chordata</taxon>
        <taxon>Craniata</taxon>
        <taxon>Vertebrata</taxon>
        <taxon>Euteleostomi</taxon>
        <taxon>Archelosauria</taxon>
        <taxon>Archosauria</taxon>
        <taxon>Dinosauria</taxon>
        <taxon>Saurischia</taxon>
        <taxon>Theropoda</taxon>
        <taxon>Coelurosauria</taxon>
        <taxon>Aves</taxon>
        <taxon>Neognathae</taxon>
        <taxon>Galloanserae</taxon>
        <taxon>Anseriformes</taxon>
        <taxon>Anatidae</taxon>
        <taxon>Anatinae</taxon>
        <taxon>Anas</taxon>
    </lineage>
</organism>
<dbReference type="InterPro" id="IPR007084">
    <property type="entry name" value="BRICHOS_dom"/>
</dbReference>
<evidence type="ECO:0000313" key="4">
    <source>
        <dbReference type="Ensembl" id="ENSAPLP00020006307.1"/>
    </source>
</evidence>
<dbReference type="InterPro" id="IPR051772">
    <property type="entry name" value="Gastrokine"/>
</dbReference>
<proteinExistence type="predicted"/>
<dbReference type="PANTHER" id="PTHR16483">
    <property type="entry name" value="GASTROKINE 1"/>
    <property type="match status" value="1"/>
</dbReference>
<feature type="domain" description="BRICHOS" evidence="3">
    <location>
        <begin position="47"/>
        <end position="124"/>
    </location>
</feature>
<evidence type="ECO:0000259" key="3">
    <source>
        <dbReference type="SMART" id="SM01039"/>
    </source>
</evidence>
<protein>
    <submittedName>
        <fullName evidence="4">BRICHOS domain containing 5</fullName>
    </submittedName>
</protein>
<evidence type="ECO:0000256" key="1">
    <source>
        <dbReference type="ARBA" id="ARBA00023157"/>
    </source>
</evidence>
<name>A0A8B9SIS5_ANAPL</name>
<dbReference type="AlphaFoldDB" id="A0A8B9SIS5"/>
<keyword evidence="2" id="KW-0472">Membrane</keyword>
<dbReference type="Gene3D" id="3.30.390.150">
    <property type="match status" value="1"/>
</dbReference>
<feature type="transmembrane region" description="Helical" evidence="2">
    <location>
        <begin position="6"/>
        <end position="29"/>
    </location>
</feature>
<reference evidence="4" key="3">
    <citation type="submission" date="2025-09" db="UniProtKB">
        <authorList>
            <consortium name="Ensembl"/>
        </authorList>
    </citation>
    <scope>IDENTIFICATION</scope>
</reference>